<accession>A0ACC0W2T7</accession>
<organism evidence="1 2">
    <name type="scientific">Peronosclerospora sorghi</name>
    <dbReference type="NCBI Taxonomy" id="230839"/>
    <lineage>
        <taxon>Eukaryota</taxon>
        <taxon>Sar</taxon>
        <taxon>Stramenopiles</taxon>
        <taxon>Oomycota</taxon>
        <taxon>Peronosporomycetes</taxon>
        <taxon>Peronosporales</taxon>
        <taxon>Peronosporaceae</taxon>
        <taxon>Peronosclerospora</taxon>
    </lineage>
</organism>
<evidence type="ECO:0000313" key="2">
    <source>
        <dbReference type="Proteomes" id="UP001163321"/>
    </source>
</evidence>
<dbReference type="EMBL" id="CM047583">
    <property type="protein sequence ID" value="KAI9912485.1"/>
    <property type="molecule type" value="Genomic_DNA"/>
</dbReference>
<reference evidence="1 2" key="1">
    <citation type="journal article" date="2022" name="bioRxiv">
        <title>The genome of the oomycete Peronosclerospora sorghi, a cosmopolitan pathogen of maize and sorghum, is inflated with dispersed pseudogenes.</title>
        <authorList>
            <person name="Fletcher K."/>
            <person name="Martin F."/>
            <person name="Isakeit T."/>
            <person name="Cavanaugh K."/>
            <person name="Magill C."/>
            <person name="Michelmore R."/>
        </authorList>
    </citation>
    <scope>NUCLEOTIDE SEQUENCE [LARGE SCALE GENOMIC DNA]</scope>
    <source>
        <strain evidence="1">P6</strain>
    </source>
</reference>
<name>A0ACC0W2T7_9STRA</name>
<keyword evidence="2" id="KW-1185">Reference proteome</keyword>
<evidence type="ECO:0000313" key="1">
    <source>
        <dbReference type="EMBL" id="KAI9912485.1"/>
    </source>
</evidence>
<protein>
    <submittedName>
        <fullName evidence="1">Uncharacterized protein</fullName>
    </submittedName>
</protein>
<dbReference type="Proteomes" id="UP001163321">
    <property type="component" value="Chromosome 4"/>
</dbReference>
<sequence>MLAELKRKLLGHPLGVFCWKVLMFGEGITSPTVRRSQTSAHSKMDDVSYMEMPALRATKDFTIEMWIVATELIGTQALRCDHGIKSGSVYLELIERHLQLSIPGNSPPESMAYERVCSVVNFRPGRLGCWKSGVDINGAVLTDLSSQHKFKGSIVELRMWRIARTDTKIRADFQRSIALVRHSSDLSDAKVNELNNNLIGLWHLTEGEGIYAYDCPLSNEVGLNFQTENVIT</sequence>
<comment type="caution">
    <text evidence="1">The sequence shown here is derived from an EMBL/GenBank/DDBJ whole genome shotgun (WGS) entry which is preliminary data.</text>
</comment>
<proteinExistence type="predicted"/>
<gene>
    <name evidence="1" type="ORF">PsorP6_005455</name>
</gene>